<feature type="region of interest" description="Disordered" evidence="1">
    <location>
        <begin position="53"/>
        <end position="82"/>
    </location>
</feature>
<dbReference type="PANTHER" id="PTHR43685:SF2">
    <property type="entry name" value="GLYCOSYLTRANSFERASE 2-LIKE DOMAIN-CONTAINING PROTEIN"/>
    <property type="match status" value="1"/>
</dbReference>
<dbReference type="Gene3D" id="3.90.550.10">
    <property type="entry name" value="Spore Coat Polysaccharide Biosynthesis Protein SpsA, Chain A"/>
    <property type="match status" value="1"/>
</dbReference>
<dbReference type="Proteomes" id="UP000603904">
    <property type="component" value="Unassembled WGS sequence"/>
</dbReference>
<feature type="domain" description="Glycosyltransferase 2-like" evidence="2">
    <location>
        <begin position="11"/>
        <end position="168"/>
    </location>
</feature>
<evidence type="ECO:0000313" key="4">
    <source>
        <dbReference type="Proteomes" id="UP000603904"/>
    </source>
</evidence>
<dbReference type="SUPFAM" id="SSF53448">
    <property type="entry name" value="Nucleotide-diphospho-sugar transferases"/>
    <property type="match status" value="1"/>
</dbReference>
<dbReference type="InterPro" id="IPR029044">
    <property type="entry name" value="Nucleotide-diphossugar_trans"/>
</dbReference>
<dbReference type="CDD" id="cd00761">
    <property type="entry name" value="Glyco_tranf_GTA_type"/>
    <property type="match status" value="1"/>
</dbReference>
<dbReference type="Pfam" id="PF00535">
    <property type="entry name" value="Glycos_transf_2"/>
    <property type="match status" value="1"/>
</dbReference>
<protein>
    <recommendedName>
        <fullName evidence="2">Glycosyltransferase 2-like domain-containing protein</fullName>
    </recommendedName>
</protein>
<gene>
    <name evidence="3" type="ORF">Mco01_51100</name>
</gene>
<organism evidence="3 4">
    <name type="scientific">Microbispora corallina</name>
    <dbReference type="NCBI Taxonomy" id="83302"/>
    <lineage>
        <taxon>Bacteria</taxon>
        <taxon>Bacillati</taxon>
        <taxon>Actinomycetota</taxon>
        <taxon>Actinomycetes</taxon>
        <taxon>Streptosporangiales</taxon>
        <taxon>Streptosporangiaceae</taxon>
        <taxon>Microbispora</taxon>
    </lineage>
</organism>
<dbReference type="InterPro" id="IPR001173">
    <property type="entry name" value="Glyco_trans_2-like"/>
</dbReference>
<evidence type="ECO:0000313" key="3">
    <source>
        <dbReference type="EMBL" id="GIH42110.1"/>
    </source>
</evidence>
<proteinExistence type="predicted"/>
<sequence length="312" mass="34186">MSDMPSVDAIVSTRGDRAELLTEAVDSIVRQDYPGPVTVMVVYDRAEPDAALAERARDASPHPREVRVMRGDRGPGSSASRNAGILATSSELVGFCDDDDVWLPGKLSSQVAALTGNPRALFASCGAETDYGDRTSTCLWHKPQIAHADLLESRVKQACTDSFLVRREGLLGPIGLFSEDIPGGFAEDYDMLLRAARHAPIVYVPEVGVRVRVHGRRSHFNGRWATIATANEWLLATYPEFFTERRGFARLAGQIGLAWSMYGERRNALRWARRSFLASPLEVRSYVVTALALGAVSRSWVQRHLDAAGATS</sequence>
<reference evidence="3 4" key="1">
    <citation type="submission" date="2021-01" db="EMBL/GenBank/DDBJ databases">
        <title>Whole genome shotgun sequence of Microbispora corallina NBRC 16416.</title>
        <authorList>
            <person name="Komaki H."/>
            <person name="Tamura T."/>
        </authorList>
    </citation>
    <scope>NUCLEOTIDE SEQUENCE [LARGE SCALE GENOMIC DNA]</scope>
    <source>
        <strain evidence="3 4">NBRC 16416</strain>
    </source>
</reference>
<name>A0ABQ4G521_9ACTN</name>
<comment type="caution">
    <text evidence="3">The sequence shown here is derived from an EMBL/GenBank/DDBJ whole genome shotgun (WGS) entry which is preliminary data.</text>
</comment>
<dbReference type="EMBL" id="BOOC01000028">
    <property type="protein sequence ID" value="GIH42110.1"/>
    <property type="molecule type" value="Genomic_DNA"/>
</dbReference>
<evidence type="ECO:0000259" key="2">
    <source>
        <dbReference type="Pfam" id="PF00535"/>
    </source>
</evidence>
<dbReference type="PANTHER" id="PTHR43685">
    <property type="entry name" value="GLYCOSYLTRANSFERASE"/>
    <property type="match status" value="1"/>
</dbReference>
<evidence type="ECO:0000256" key="1">
    <source>
        <dbReference type="SAM" id="MobiDB-lite"/>
    </source>
</evidence>
<keyword evidence="4" id="KW-1185">Reference proteome</keyword>
<accession>A0ABQ4G521</accession>
<feature type="compositionally biased region" description="Basic and acidic residues" evidence="1">
    <location>
        <begin position="53"/>
        <end position="73"/>
    </location>
</feature>
<dbReference type="InterPro" id="IPR050834">
    <property type="entry name" value="Glycosyltransf_2"/>
</dbReference>